<dbReference type="PANTHER" id="PTHR36223:SF1">
    <property type="entry name" value="TRANSCRIPTION ELONGATION FACTOR EAF N-TERMINAL DOMAIN-CONTAINING PROTEIN"/>
    <property type="match status" value="1"/>
</dbReference>
<sequence>MPLELQGFKVWIAFGGTEIACSGIEKRDDGKEVTCWVASEEGKEFTVNWTKPAHLAKTAMRGAVQVDDIKTGGMLMREEHGAGFVYSARGLTISSTSFKPFVFGSLKLTDDDKFLDANPSTRLGDIMLSIWRVQVTSVKEAAQVTPPQEQHVHERTKKATMHRVKLGNETQSSRIIRKATTKDLDKHPIVTFVFKYRPLDVLKANGIVPTPVGTKRKASDEPKQEVSEDEVEGPDGDKTAEIKKLEKTLHTLRSKPSDSNKKTPKRVKAERLVPEGFVSGEVIDLTTRVKAEPLVPEGFVSGEIIDLT</sequence>
<evidence type="ECO:0000313" key="3">
    <source>
        <dbReference type="EMBL" id="KZP16403.1"/>
    </source>
</evidence>
<protein>
    <recommendedName>
        <fullName evidence="2">DUF7918 domain-containing protein</fullName>
    </recommendedName>
</protein>
<feature type="compositionally biased region" description="Basic and acidic residues" evidence="1">
    <location>
        <begin position="235"/>
        <end position="271"/>
    </location>
</feature>
<dbReference type="Pfam" id="PF25534">
    <property type="entry name" value="DUF7918"/>
    <property type="match status" value="1"/>
</dbReference>
<dbReference type="PANTHER" id="PTHR36223">
    <property type="entry name" value="BETA-LACTAMASE-TYPE TRANSPEPTIDASE FOLD DOMAIN CONTAINING PROTEIN"/>
    <property type="match status" value="1"/>
</dbReference>
<dbReference type="AlphaFoldDB" id="A0A166F3S4"/>
<dbReference type="InterPro" id="IPR057678">
    <property type="entry name" value="DUF7918"/>
</dbReference>
<feature type="region of interest" description="Disordered" evidence="1">
    <location>
        <begin position="207"/>
        <end position="271"/>
    </location>
</feature>
<organism evidence="3 4">
    <name type="scientific">Athelia psychrophila</name>
    <dbReference type="NCBI Taxonomy" id="1759441"/>
    <lineage>
        <taxon>Eukaryota</taxon>
        <taxon>Fungi</taxon>
        <taxon>Dikarya</taxon>
        <taxon>Basidiomycota</taxon>
        <taxon>Agaricomycotina</taxon>
        <taxon>Agaricomycetes</taxon>
        <taxon>Agaricomycetidae</taxon>
        <taxon>Atheliales</taxon>
        <taxon>Atheliaceae</taxon>
        <taxon>Athelia</taxon>
    </lineage>
</organism>
<dbReference type="STRING" id="436010.A0A166F3S4"/>
<proteinExistence type="predicted"/>
<evidence type="ECO:0000313" key="4">
    <source>
        <dbReference type="Proteomes" id="UP000076532"/>
    </source>
</evidence>
<accession>A0A166F3S4</accession>
<dbReference type="EMBL" id="KV417593">
    <property type="protein sequence ID" value="KZP16403.1"/>
    <property type="molecule type" value="Genomic_DNA"/>
</dbReference>
<dbReference type="Proteomes" id="UP000076532">
    <property type="component" value="Unassembled WGS sequence"/>
</dbReference>
<dbReference type="OrthoDB" id="3364132at2759"/>
<feature type="domain" description="DUF7918" evidence="2">
    <location>
        <begin position="26"/>
        <end position="210"/>
    </location>
</feature>
<evidence type="ECO:0000259" key="2">
    <source>
        <dbReference type="Pfam" id="PF25534"/>
    </source>
</evidence>
<gene>
    <name evidence="3" type="ORF">FIBSPDRAFT_59305</name>
</gene>
<reference evidence="3 4" key="1">
    <citation type="journal article" date="2016" name="Mol. Biol. Evol.">
        <title>Comparative Genomics of Early-Diverging Mushroom-Forming Fungi Provides Insights into the Origins of Lignocellulose Decay Capabilities.</title>
        <authorList>
            <person name="Nagy L.G."/>
            <person name="Riley R."/>
            <person name="Tritt A."/>
            <person name="Adam C."/>
            <person name="Daum C."/>
            <person name="Floudas D."/>
            <person name="Sun H."/>
            <person name="Yadav J.S."/>
            <person name="Pangilinan J."/>
            <person name="Larsson K.H."/>
            <person name="Matsuura K."/>
            <person name="Barry K."/>
            <person name="Labutti K."/>
            <person name="Kuo R."/>
            <person name="Ohm R.A."/>
            <person name="Bhattacharya S.S."/>
            <person name="Shirouzu T."/>
            <person name="Yoshinaga Y."/>
            <person name="Martin F.M."/>
            <person name="Grigoriev I.V."/>
            <person name="Hibbett D.S."/>
        </authorList>
    </citation>
    <scope>NUCLEOTIDE SEQUENCE [LARGE SCALE GENOMIC DNA]</scope>
    <source>
        <strain evidence="3 4">CBS 109695</strain>
    </source>
</reference>
<evidence type="ECO:0000256" key="1">
    <source>
        <dbReference type="SAM" id="MobiDB-lite"/>
    </source>
</evidence>
<name>A0A166F3S4_9AGAM</name>
<feature type="compositionally biased region" description="Basic and acidic residues" evidence="1">
    <location>
        <begin position="217"/>
        <end position="226"/>
    </location>
</feature>
<keyword evidence="4" id="KW-1185">Reference proteome</keyword>